<protein>
    <submittedName>
        <fullName evidence="1">Na+/H+ antiporter NhaC family protein</fullName>
    </submittedName>
</protein>
<proteinExistence type="predicted"/>
<accession>A0AC61QSA5</accession>
<dbReference type="EMBL" id="SRZC01000004">
    <property type="protein sequence ID" value="TGX83306.1"/>
    <property type="molecule type" value="Genomic_DNA"/>
</dbReference>
<comment type="caution">
    <text evidence="1">The sequence shown here is derived from an EMBL/GenBank/DDBJ whole genome shotgun (WGS) entry which is preliminary data.</text>
</comment>
<evidence type="ECO:0000313" key="2">
    <source>
        <dbReference type="Proteomes" id="UP000308886"/>
    </source>
</evidence>
<organism evidence="1 2">
    <name type="scientific">Palleniella muris</name>
    <dbReference type="NCBI Taxonomy" id="3038145"/>
    <lineage>
        <taxon>Bacteria</taxon>
        <taxon>Pseudomonadati</taxon>
        <taxon>Bacteroidota</taxon>
        <taxon>Bacteroidia</taxon>
        <taxon>Bacteroidales</taxon>
        <taxon>Prevotellaceae</taxon>
        <taxon>Palleniella</taxon>
    </lineage>
</organism>
<reference evidence="1" key="1">
    <citation type="submission" date="2019-04" db="EMBL/GenBank/DDBJ databases">
        <title>Microbes associate with the intestines of laboratory mice.</title>
        <authorList>
            <person name="Navarre W."/>
            <person name="Wong E."/>
            <person name="Huang K."/>
            <person name="Tropini C."/>
            <person name="Ng K."/>
            <person name="Yu B."/>
        </authorList>
    </citation>
    <scope>NUCLEOTIDE SEQUENCE</scope>
    <source>
        <strain evidence="1">NM73_A23</strain>
    </source>
</reference>
<gene>
    <name evidence="1" type="ORF">E5358_03350</name>
</gene>
<sequence length="421" mass="44143">MALLPLLTFITLYLVISIVMGDFYKVPITVAFLASAIVAIATLKGKPLKERIKVFSHGASSENMLLMILIFILAGAFASSAKEMGSIDNTVNLALAYLPPDMLMAGIFLAACFISISVGTSVGTIVALVPIASGLAASTGTSIAMMTAVVVGGAFFGDNLSFISDTTVVATQTQGCKMSDKFRANLLIVAPAAISIFILYIILGHNTSAPAGIHEVDFLKVLPYLFVLVLAAVGLNVLVVLTIGTALTGVIGIMSGAFDVFGWMQSMNTGILGMSELIIVTMLAGGMLEIVRENGGINLIINLITRHIDSRRGGEAAIAALVTVVNFCTANNTVAIITVGPIAKQIAEKFGIDPRRSASLLDTFSCFAQGIIPYGAQLLMAGGLSAIAPIEIIPYLFYPYALGICAVMAIITGRPYRFTSK</sequence>
<dbReference type="Proteomes" id="UP000308886">
    <property type="component" value="Unassembled WGS sequence"/>
</dbReference>
<name>A0AC61QSA5_9BACT</name>
<evidence type="ECO:0000313" key="1">
    <source>
        <dbReference type="EMBL" id="TGX83306.1"/>
    </source>
</evidence>
<keyword evidence="2" id="KW-1185">Reference proteome</keyword>